<dbReference type="SFLD" id="SFLDG01066">
    <property type="entry name" value="organic_radical-activating_enz"/>
    <property type="match status" value="1"/>
</dbReference>
<dbReference type="EC" id="1.97.1.4" evidence="12"/>
<proteinExistence type="inferred from homology"/>
<dbReference type="EMBL" id="JAGGLI010000033">
    <property type="protein sequence ID" value="MBP2028604.1"/>
    <property type="molecule type" value="Genomic_DNA"/>
</dbReference>
<dbReference type="PANTHER" id="PTHR30352">
    <property type="entry name" value="PYRUVATE FORMATE-LYASE-ACTIVATING ENZYME"/>
    <property type="match status" value="1"/>
</dbReference>
<dbReference type="NCBIfam" id="NF043069">
    <property type="entry name" value="T4HPD_activ_SAM"/>
    <property type="match status" value="1"/>
</dbReference>
<evidence type="ECO:0000256" key="7">
    <source>
        <dbReference type="ARBA" id="ARBA00023004"/>
    </source>
</evidence>
<dbReference type="PIRSF" id="PIRSF000371">
    <property type="entry name" value="PFL_act_enz"/>
    <property type="match status" value="1"/>
</dbReference>
<evidence type="ECO:0000256" key="3">
    <source>
        <dbReference type="ARBA" id="ARBA00022485"/>
    </source>
</evidence>
<comment type="similarity">
    <text evidence="2">Belongs to the organic radical-activating enzymes family.</text>
</comment>
<evidence type="ECO:0000259" key="11">
    <source>
        <dbReference type="PROSITE" id="PS51918"/>
    </source>
</evidence>
<dbReference type="SUPFAM" id="SSF54862">
    <property type="entry name" value="4Fe-4S ferredoxins"/>
    <property type="match status" value="1"/>
</dbReference>
<dbReference type="NCBIfam" id="TIGR02494">
    <property type="entry name" value="PFLE_PFLC"/>
    <property type="match status" value="1"/>
</dbReference>
<dbReference type="Pfam" id="PF00037">
    <property type="entry name" value="Fer4"/>
    <property type="match status" value="1"/>
</dbReference>
<dbReference type="SUPFAM" id="SSF102114">
    <property type="entry name" value="Radical SAM enzymes"/>
    <property type="match status" value="1"/>
</dbReference>
<evidence type="ECO:0000256" key="8">
    <source>
        <dbReference type="ARBA" id="ARBA00023014"/>
    </source>
</evidence>
<evidence type="ECO:0000256" key="6">
    <source>
        <dbReference type="ARBA" id="ARBA00023002"/>
    </source>
</evidence>
<sequence length="300" mass="34495">MKNLVFNIQKYSIHDGYGIRTTVFFKGCPMTCKWCHNPESQSYRPSVLQNTEKCTSCKKCTVICQEGAITYEDGRVKTSEEKCKLCEKCIDGCINNAREIVGKYYSLDDIMKEIEKDKLFYEQSGGGITLSGGEIMTQDMDYIVKILKKCHRLGYRVNIDTCGHAKFENFEKILPYIDTFLYDIKHMDSDIHKELTGVGNELVLGNLRKLSENSAKINIRIPLVEGINSSEEHIDKIITFLKELKIYKINLLSYHNTGKSKYDRLNIAYEGDDYKAPSNERMEEIKLKFEKNNFCTQIGG</sequence>
<feature type="domain" description="Radical SAM core" evidence="11">
    <location>
        <begin position="14"/>
        <end position="292"/>
    </location>
</feature>
<evidence type="ECO:0000256" key="9">
    <source>
        <dbReference type="ARBA" id="ARBA00047365"/>
    </source>
</evidence>
<comment type="catalytic activity">
    <reaction evidence="9">
        <text>glycyl-[protein] + reduced [flavodoxin] + S-adenosyl-L-methionine = glycin-2-yl radical-[protein] + semiquinone [flavodoxin] + 5'-deoxyadenosine + L-methionine + H(+)</text>
        <dbReference type="Rhea" id="RHEA:61976"/>
        <dbReference type="Rhea" id="RHEA-COMP:10622"/>
        <dbReference type="Rhea" id="RHEA-COMP:14480"/>
        <dbReference type="Rhea" id="RHEA-COMP:15993"/>
        <dbReference type="Rhea" id="RHEA-COMP:15994"/>
        <dbReference type="ChEBI" id="CHEBI:15378"/>
        <dbReference type="ChEBI" id="CHEBI:17319"/>
        <dbReference type="ChEBI" id="CHEBI:29947"/>
        <dbReference type="ChEBI" id="CHEBI:32722"/>
        <dbReference type="ChEBI" id="CHEBI:57618"/>
        <dbReference type="ChEBI" id="CHEBI:57844"/>
        <dbReference type="ChEBI" id="CHEBI:59789"/>
        <dbReference type="ChEBI" id="CHEBI:140311"/>
    </reaction>
</comment>
<dbReference type="InterPro" id="IPR012839">
    <property type="entry name" value="Organic_radical_activase"/>
</dbReference>
<dbReference type="InterPro" id="IPR017896">
    <property type="entry name" value="4Fe4S_Fe-S-bd"/>
</dbReference>
<evidence type="ECO:0000259" key="10">
    <source>
        <dbReference type="PROSITE" id="PS51379"/>
    </source>
</evidence>
<evidence type="ECO:0000256" key="4">
    <source>
        <dbReference type="ARBA" id="ARBA00022691"/>
    </source>
</evidence>
<dbReference type="PROSITE" id="PS51918">
    <property type="entry name" value="RADICAL_SAM"/>
    <property type="match status" value="1"/>
</dbReference>
<dbReference type="PROSITE" id="PS51379">
    <property type="entry name" value="4FE4S_FER_2"/>
    <property type="match status" value="1"/>
</dbReference>
<name>A0ABS4KLD8_9FIRM</name>
<dbReference type="InterPro" id="IPR007197">
    <property type="entry name" value="rSAM"/>
</dbReference>
<dbReference type="InterPro" id="IPR001989">
    <property type="entry name" value="Radical_activat_CS"/>
</dbReference>
<dbReference type="InterPro" id="IPR058240">
    <property type="entry name" value="rSAM_sf"/>
</dbReference>
<protein>
    <submittedName>
        <fullName evidence="12">Pyruvate formate lyase activating enzyme</fullName>
        <ecNumber evidence="12">1.97.1.4</ecNumber>
    </submittedName>
</protein>
<keyword evidence="3" id="KW-0004">4Fe-4S</keyword>
<evidence type="ECO:0000256" key="2">
    <source>
        <dbReference type="ARBA" id="ARBA00009777"/>
    </source>
</evidence>
<evidence type="ECO:0000313" key="13">
    <source>
        <dbReference type="Proteomes" id="UP001314903"/>
    </source>
</evidence>
<dbReference type="Gene3D" id="3.30.70.20">
    <property type="match status" value="1"/>
</dbReference>
<keyword evidence="13" id="KW-1185">Reference proteome</keyword>
<keyword evidence="4" id="KW-0949">S-adenosyl-L-methionine</keyword>
<dbReference type="Pfam" id="PF13353">
    <property type="entry name" value="Fer4_12"/>
    <property type="match status" value="1"/>
</dbReference>
<dbReference type="PROSITE" id="PS01087">
    <property type="entry name" value="RADICAL_ACTIVATING"/>
    <property type="match status" value="1"/>
</dbReference>
<gene>
    <name evidence="12" type="ORF">J2Z35_002434</name>
</gene>
<dbReference type="GO" id="GO:0016829">
    <property type="term" value="F:lyase activity"/>
    <property type="evidence" value="ECO:0007669"/>
    <property type="project" value="UniProtKB-KW"/>
</dbReference>
<dbReference type="Proteomes" id="UP001314903">
    <property type="component" value="Unassembled WGS sequence"/>
</dbReference>
<evidence type="ECO:0000256" key="5">
    <source>
        <dbReference type="ARBA" id="ARBA00022723"/>
    </source>
</evidence>
<dbReference type="InterPro" id="IPR040074">
    <property type="entry name" value="BssD/PflA/YjjW"/>
</dbReference>
<keyword evidence="12" id="KW-0456">Lyase</keyword>
<dbReference type="PANTHER" id="PTHR30352:SF4">
    <property type="entry name" value="PYRUVATE FORMATE-LYASE 2-ACTIVATING ENZYME"/>
    <property type="match status" value="1"/>
</dbReference>
<keyword evidence="6 12" id="KW-0560">Oxidoreductase</keyword>
<dbReference type="GO" id="GO:0043365">
    <property type="term" value="F:[formate-C-acetyltransferase]-activating enzyme activity"/>
    <property type="evidence" value="ECO:0007669"/>
    <property type="project" value="UniProtKB-EC"/>
</dbReference>
<reference evidence="12 13" key="1">
    <citation type="submission" date="2021-03" db="EMBL/GenBank/DDBJ databases">
        <title>Genomic Encyclopedia of Type Strains, Phase IV (KMG-IV): sequencing the most valuable type-strain genomes for metagenomic binning, comparative biology and taxonomic classification.</title>
        <authorList>
            <person name="Goeker M."/>
        </authorList>
    </citation>
    <scope>NUCLEOTIDE SEQUENCE [LARGE SCALE GENOMIC DNA]</scope>
    <source>
        <strain evidence="12 13">DSM 27512</strain>
    </source>
</reference>
<keyword evidence="7" id="KW-0408">Iron</keyword>
<dbReference type="InterPro" id="IPR034457">
    <property type="entry name" value="Organic_radical-activating"/>
</dbReference>
<dbReference type="RefSeq" id="WP_209661653.1">
    <property type="nucleotide sequence ID" value="NZ_JAGGLI010000033.1"/>
</dbReference>
<keyword evidence="12" id="KW-0670">Pyruvate</keyword>
<dbReference type="Pfam" id="PF04055">
    <property type="entry name" value="Radical_SAM"/>
    <property type="match status" value="1"/>
</dbReference>
<accession>A0ABS4KLD8</accession>
<dbReference type="SFLD" id="SFLDG01118">
    <property type="entry name" value="activating_enzymes__group_2"/>
    <property type="match status" value="1"/>
</dbReference>
<keyword evidence="5" id="KW-0479">Metal-binding</keyword>
<dbReference type="SFLD" id="SFLDS00029">
    <property type="entry name" value="Radical_SAM"/>
    <property type="match status" value="1"/>
</dbReference>
<organism evidence="12 13">
    <name type="scientific">Acetoanaerobium pronyense</name>
    <dbReference type="NCBI Taxonomy" id="1482736"/>
    <lineage>
        <taxon>Bacteria</taxon>
        <taxon>Bacillati</taxon>
        <taxon>Bacillota</taxon>
        <taxon>Clostridia</taxon>
        <taxon>Peptostreptococcales</taxon>
        <taxon>Filifactoraceae</taxon>
        <taxon>Acetoanaerobium</taxon>
    </lineage>
</organism>
<comment type="caution">
    <text evidence="12">The sequence shown here is derived from an EMBL/GenBank/DDBJ whole genome shotgun (WGS) entry which is preliminary data.</text>
</comment>
<keyword evidence="8" id="KW-0411">Iron-sulfur</keyword>
<evidence type="ECO:0000256" key="1">
    <source>
        <dbReference type="ARBA" id="ARBA00001966"/>
    </source>
</evidence>
<comment type="cofactor">
    <cofactor evidence="1">
        <name>[4Fe-4S] cluster</name>
        <dbReference type="ChEBI" id="CHEBI:49883"/>
    </cofactor>
</comment>
<dbReference type="Gene3D" id="3.80.30.10">
    <property type="entry name" value="pyruvate-formate lyase- activating enzyme"/>
    <property type="match status" value="1"/>
</dbReference>
<dbReference type="InterPro" id="IPR050014">
    <property type="entry name" value="T4HPD_activ_SAM"/>
</dbReference>
<evidence type="ECO:0000313" key="12">
    <source>
        <dbReference type="EMBL" id="MBP2028604.1"/>
    </source>
</evidence>
<feature type="domain" description="4Fe-4S ferredoxin-type" evidence="10">
    <location>
        <begin position="43"/>
        <end position="74"/>
    </location>
</feature>